<dbReference type="InterPro" id="IPR017932">
    <property type="entry name" value="GATase_2_dom"/>
</dbReference>
<dbReference type="Pfam" id="PF13537">
    <property type="entry name" value="GATase_7"/>
    <property type="match status" value="1"/>
</dbReference>
<evidence type="ECO:0000256" key="10">
    <source>
        <dbReference type="PIRSR" id="PIRSR001589-3"/>
    </source>
</evidence>
<evidence type="ECO:0000256" key="11">
    <source>
        <dbReference type="SAM" id="MobiDB-lite"/>
    </source>
</evidence>
<evidence type="ECO:0000256" key="2">
    <source>
        <dbReference type="ARBA" id="ARBA00005752"/>
    </source>
</evidence>
<dbReference type="RefSeq" id="WP_076345965.1">
    <property type="nucleotide sequence ID" value="NZ_CP019082.1"/>
</dbReference>
<dbReference type="AlphaFoldDB" id="A0A1U7CQ09"/>
<dbReference type="PIRSF" id="PIRSF001589">
    <property type="entry name" value="Asn_synthetase_glu-h"/>
    <property type="match status" value="1"/>
</dbReference>
<dbReference type="Gene3D" id="3.60.20.10">
    <property type="entry name" value="Glutamine Phosphoribosylpyrophosphate, subunit 1, domain 1"/>
    <property type="match status" value="1"/>
</dbReference>
<evidence type="ECO:0000256" key="7">
    <source>
        <dbReference type="ARBA" id="ARBA00048741"/>
    </source>
</evidence>
<gene>
    <name evidence="13" type="primary">asnB_2</name>
    <name evidence="13" type="ORF">BSF38_02460</name>
</gene>
<dbReference type="InterPro" id="IPR033738">
    <property type="entry name" value="AsnB_N"/>
</dbReference>
<reference evidence="14" key="1">
    <citation type="submission" date="2016-12" db="EMBL/GenBank/DDBJ databases">
        <title>Comparative genomics of four Isosphaeraceae planctomycetes: a common pool of plasmids and glycoside hydrolase genes.</title>
        <authorList>
            <person name="Ivanova A."/>
        </authorList>
    </citation>
    <scope>NUCLEOTIDE SEQUENCE [LARGE SCALE GENOMIC DNA]</scope>
    <source>
        <strain evidence="14">PX4</strain>
    </source>
</reference>
<name>A0A1U7CQ09_9BACT</name>
<dbReference type="GO" id="GO:0004066">
    <property type="term" value="F:asparagine synthase (glutamine-hydrolyzing) activity"/>
    <property type="evidence" value="ECO:0007669"/>
    <property type="project" value="UniProtKB-EC"/>
</dbReference>
<comment type="pathway">
    <text evidence="1">Amino-acid biosynthesis; L-asparagine biosynthesis; L-asparagine from L-aspartate (L-Gln route): step 1/1.</text>
</comment>
<evidence type="ECO:0000256" key="1">
    <source>
        <dbReference type="ARBA" id="ARBA00005187"/>
    </source>
</evidence>
<keyword evidence="13" id="KW-0436">Ligase</keyword>
<keyword evidence="8" id="KW-0028">Amino-acid biosynthesis</keyword>
<feature type="site" description="Important for beta-aspartyl-AMP intermediate formation" evidence="10">
    <location>
        <position position="368"/>
    </location>
</feature>
<evidence type="ECO:0000256" key="4">
    <source>
        <dbReference type="ARBA" id="ARBA00022741"/>
    </source>
</evidence>
<evidence type="ECO:0000256" key="5">
    <source>
        <dbReference type="ARBA" id="ARBA00022840"/>
    </source>
</evidence>
<dbReference type="InterPro" id="IPR014729">
    <property type="entry name" value="Rossmann-like_a/b/a_fold"/>
</dbReference>
<comment type="catalytic activity">
    <reaction evidence="7">
        <text>L-aspartate + L-glutamine + ATP + H2O = L-asparagine + L-glutamate + AMP + diphosphate + H(+)</text>
        <dbReference type="Rhea" id="RHEA:12228"/>
        <dbReference type="ChEBI" id="CHEBI:15377"/>
        <dbReference type="ChEBI" id="CHEBI:15378"/>
        <dbReference type="ChEBI" id="CHEBI:29985"/>
        <dbReference type="ChEBI" id="CHEBI:29991"/>
        <dbReference type="ChEBI" id="CHEBI:30616"/>
        <dbReference type="ChEBI" id="CHEBI:33019"/>
        <dbReference type="ChEBI" id="CHEBI:58048"/>
        <dbReference type="ChEBI" id="CHEBI:58359"/>
        <dbReference type="ChEBI" id="CHEBI:456215"/>
        <dbReference type="EC" id="6.3.5.4"/>
    </reaction>
</comment>
<dbReference type="SUPFAM" id="SSF56235">
    <property type="entry name" value="N-terminal nucleophile aminohydrolases (Ntn hydrolases)"/>
    <property type="match status" value="1"/>
</dbReference>
<evidence type="ECO:0000256" key="6">
    <source>
        <dbReference type="ARBA" id="ARBA00022962"/>
    </source>
</evidence>
<dbReference type="CDD" id="cd01991">
    <property type="entry name" value="Asn_synthase_B_C"/>
    <property type="match status" value="1"/>
</dbReference>
<dbReference type="Proteomes" id="UP000186309">
    <property type="component" value="Chromosome"/>
</dbReference>
<evidence type="ECO:0000256" key="9">
    <source>
        <dbReference type="PIRSR" id="PIRSR001589-2"/>
    </source>
</evidence>
<feature type="binding site" evidence="9">
    <location>
        <position position="292"/>
    </location>
    <ligand>
        <name>ATP</name>
        <dbReference type="ChEBI" id="CHEBI:30616"/>
    </ligand>
</feature>
<evidence type="ECO:0000259" key="12">
    <source>
        <dbReference type="PROSITE" id="PS51278"/>
    </source>
</evidence>
<dbReference type="InterPro" id="IPR001962">
    <property type="entry name" value="Asn_synthase"/>
</dbReference>
<feature type="region of interest" description="Disordered" evidence="11">
    <location>
        <begin position="648"/>
        <end position="669"/>
    </location>
</feature>
<dbReference type="KEGG" id="pbor:BSF38_02460"/>
<keyword evidence="6 8" id="KW-0315">Glutamine amidotransferase</keyword>
<dbReference type="InterPro" id="IPR051786">
    <property type="entry name" value="ASN_synthetase/amidase"/>
</dbReference>
<evidence type="ECO:0000256" key="3">
    <source>
        <dbReference type="ARBA" id="ARBA00012737"/>
    </source>
</evidence>
<evidence type="ECO:0000256" key="8">
    <source>
        <dbReference type="PIRSR" id="PIRSR001589-1"/>
    </source>
</evidence>
<feature type="compositionally biased region" description="Basic and acidic residues" evidence="11">
    <location>
        <begin position="660"/>
        <end position="669"/>
    </location>
</feature>
<keyword evidence="14" id="KW-1185">Reference proteome</keyword>
<feature type="domain" description="Glutamine amidotransferase type-2" evidence="12">
    <location>
        <begin position="2"/>
        <end position="213"/>
    </location>
</feature>
<feature type="binding site" evidence="9">
    <location>
        <position position="100"/>
    </location>
    <ligand>
        <name>L-glutamine</name>
        <dbReference type="ChEBI" id="CHEBI:58359"/>
    </ligand>
</feature>
<keyword evidence="5 9" id="KW-0067">ATP-binding</keyword>
<dbReference type="Pfam" id="PF00733">
    <property type="entry name" value="Asn_synthase"/>
    <property type="match status" value="1"/>
</dbReference>
<accession>A0A1U7CQ09</accession>
<dbReference type="GO" id="GO:0006529">
    <property type="term" value="P:asparagine biosynthetic process"/>
    <property type="evidence" value="ECO:0007669"/>
    <property type="project" value="UniProtKB-KW"/>
</dbReference>
<dbReference type="STRING" id="1387353.BSF38_02460"/>
<dbReference type="PANTHER" id="PTHR43284:SF1">
    <property type="entry name" value="ASPARAGINE SYNTHETASE"/>
    <property type="match status" value="1"/>
</dbReference>
<evidence type="ECO:0000313" key="14">
    <source>
        <dbReference type="Proteomes" id="UP000186309"/>
    </source>
</evidence>
<organism evidence="13 14">
    <name type="scientific">Paludisphaera borealis</name>
    <dbReference type="NCBI Taxonomy" id="1387353"/>
    <lineage>
        <taxon>Bacteria</taxon>
        <taxon>Pseudomonadati</taxon>
        <taxon>Planctomycetota</taxon>
        <taxon>Planctomycetia</taxon>
        <taxon>Isosphaerales</taxon>
        <taxon>Isosphaeraceae</taxon>
        <taxon>Paludisphaera</taxon>
    </lineage>
</organism>
<dbReference type="Gene3D" id="3.40.50.620">
    <property type="entry name" value="HUPs"/>
    <property type="match status" value="2"/>
</dbReference>
<dbReference type="OrthoDB" id="9763290at2"/>
<dbReference type="GO" id="GO:0005524">
    <property type="term" value="F:ATP binding"/>
    <property type="evidence" value="ECO:0007669"/>
    <property type="project" value="UniProtKB-KW"/>
</dbReference>
<dbReference type="GO" id="GO:0005829">
    <property type="term" value="C:cytosol"/>
    <property type="evidence" value="ECO:0007669"/>
    <property type="project" value="TreeGrafter"/>
</dbReference>
<dbReference type="EC" id="6.3.5.4" evidence="3"/>
<dbReference type="CDD" id="cd00712">
    <property type="entry name" value="AsnB"/>
    <property type="match status" value="1"/>
</dbReference>
<keyword evidence="4 9" id="KW-0547">Nucleotide-binding</keyword>
<protein>
    <recommendedName>
        <fullName evidence="3">asparagine synthase (glutamine-hydrolyzing)</fullName>
        <ecNumber evidence="3">6.3.5.4</ecNumber>
    </recommendedName>
</protein>
<dbReference type="SUPFAM" id="SSF52402">
    <property type="entry name" value="Adenine nucleotide alpha hydrolases-like"/>
    <property type="match status" value="1"/>
</dbReference>
<dbReference type="InterPro" id="IPR006426">
    <property type="entry name" value="Asn_synth_AEB"/>
</dbReference>
<dbReference type="PROSITE" id="PS51278">
    <property type="entry name" value="GATASE_TYPE_2"/>
    <property type="match status" value="1"/>
</dbReference>
<dbReference type="InterPro" id="IPR029055">
    <property type="entry name" value="Ntn_hydrolases_N"/>
</dbReference>
<sequence length="669" mass="74502">MCGIAGAFDLQGRREFPTSRLLAMTAAIAHRGPEDEQVHIEPGVALGARRLAIVDLAGGRQPLSNEDGTVWVAQNGEIFEYPELQQELIARGHTLSTRCDTELWVHLYEDLGQGMFAKTRGQFAVSLWDRKERTLILGRDRVGICPLYYAEVDGWLIWGSEIKAILASGMIDARPDRKGIDVFFNTFCASTSRTFFEGIKIIPPGRYLVVRDGRIAMKQYWDLDFPDAGQERRLSDPTPLIDELEHLMRQAVERRLRGDVPVVSYISGGLDSTVVLGLSSRERGYAVPSFTIGLNRAGPDERSQAAESAEALGSKLTMVTMDRTDIINAYPELIRAAEGPVMDSSAACLMQLAKAVHQQGYKVALTGEGADEALAGYPWFKTQQIRQKLINRFGTGIPSAIRNMVVGSMRGNPAHLPTRYATQGFRTAQQDVYDLMAQARSFVYSGDMWNHLGSYSVYEDLGIDHDRFKHWAPLNQSLYVGYKVMLAGLLLHGKGDRVAMNSSVEGRYPLLDDDVIAFCASIAPEYKLKGLTDKWILRQVAARTLPKKIANRPKTMFRASRSEAFFDKGRPAWVDQLLSRESLAKTGYFDPDGVIRERQALAGRLRFTPRRIIMDLSLTCVAATQLWHHTFFGGGLCDLPSWSPERVSPAAHPTLNGSSTHRETLSTRN</sequence>
<proteinExistence type="inferred from homology"/>
<dbReference type="EMBL" id="CP019082">
    <property type="protein sequence ID" value="APW60963.1"/>
    <property type="molecule type" value="Genomic_DNA"/>
</dbReference>
<feature type="active site" description="For GATase activity" evidence="8">
    <location>
        <position position="2"/>
    </location>
</feature>
<dbReference type="NCBIfam" id="TIGR01536">
    <property type="entry name" value="asn_synth_AEB"/>
    <property type="match status" value="1"/>
</dbReference>
<comment type="similarity">
    <text evidence="2">Belongs to the asparagine synthetase family.</text>
</comment>
<keyword evidence="8" id="KW-0061">Asparagine biosynthesis</keyword>
<dbReference type="PANTHER" id="PTHR43284">
    <property type="entry name" value="ASPARAGINE SYNTHETASE (GLUTAMINE-HYDROLYZING)"/>
    <property type="match status" value="1"/>
</dbReference>
<evidence type="ECO:0000313" key="13">
    <source>
        <dbReference type="EMBL" id="APW60963.1"/>
    </source>
</evidence>